<accession>A0ABD6DPJ7</accession>
<dbReference type="Gene3D" id="3.40.50.1820">
    <property type="entry name" value="alpha/beta hydrolase"/>
    <property type="match status" value="1"/>
</dbReference>
<dbReference type="AlphaFoldDB" id="A0ABD6DPJ7"/>
<dbReference type="InterPro" id="IPR050471">
    <property type="entry name" value="AB_hydrolase"/>
</dbReference>
<dbReference type="GO" id="GO:0016787">
    <property type="term" value="F:hydrolase activity"/>
    <property type="evidence" value="ECO:0007669"/>
    <property type="project" value="UniProtKB-KW"/>
</dbReference>
<reference evidence="2 3" key="1">
    <citation type="journal article" date="2019" name="Int. J. Syst. Evol. Microbiol.">
        <title>The Global Catalogue of Microorganisms (GCM) 10K type strain sequencing project: providing services to taxonomists for standard genome sequencing and annotation.</title>
        <authorList>
            <consortium name="The Broad Institute Genomics Platform"/>
            <consortium name="The Broad Institute Genome Sequencing Center for Infectious Disease"/>
            <person name="Wu L."/>
            <person name="Ma J."/>
        </authorList>
    </citation>
    <scope>NUCLEOTIDE SEQUENCE [LARGE SCALE GENOMIC DNA]</scope>
    <source>
        <strain evidence="2 3">CGMCC 1.10390</strain>
    </source>
</reference>
<evidence type="ECO:0000313" key="2">
    <source>
        <dbReference type="EMBL" id="MFD1646741.1"/>
    </source>
</evidence>
<evidence type="ECO:0000313" key="3">
    <source>
        <dbReference type="Proteomes" id="UP001597034"/>
    </source>
</evidence>
<dbReference type="Pfam" id="PF12697">
    <property type="entry name" value="Abhydrolase_6"/>
    <property type="match status" value="1"/>
</dbReference>
<dbReference type="SUPFAM" id="SSF53474">
    <property type="entry name" value="alpha/beta-Hydrolases"/>
    <property type="match status" value="1"/>
</dbReference>
<evidence type="ECO:0000259" key="1">
    <source>
        <dbReference type="Pfam" id="PF12697"/>
    </source>
</evidence>
<proteinExistence type="predicted"/>
<protein>
    <submittedName>
        <fullName evidence="2">Alpha/beta fold hydrolase</fullName>
    </submittedName>
</protein>
<dbReference type="InterPro" id="IPR029058">
    <property type="entry name" value="AB_hydrolase_fold"/>
</dbReference>
<dbReference type="PANTHER" id="PTHR43433:SF1">
    <property type="entry name" value="BLL5160 PROTEIN"/>
    <property type="match status" value="1"/>
</dbReference>
<dbReference type="RefSeq" id="WP_256401179.1">
    <property type="nucleotide sequence ID" value="NZ_JANHJR010000003.1"/>
</dbReference>
<dbReference type="EMBL" id="JBHUDO010000003">
    <property type="protein sequence ID" value="MFD1646741.1"/>
    <property type="molecule type" value="Genomic_DNA"/>
</dbReference>
<keyword evidence="3" id="KW-1185">Reference proteome</keyword>
<gene>
    <name evidence="2" type="ORF">ACFSBL_13705</name>
</gene>
<comment type="caution">
    <text evidence="2">The sequence shown here is derived from an EMBL/GenBank/DDBJ whole genome shotgun (WGS) entry which is preliminary data.</text>
</comment>
<sequence length="256" mass="27382">MPTTTRDGTTLQYRTDGDGETVAFVPDIGVGPWFWGWQHAGLAGPFETLTWAMRGTDGSDPPAGPLSVATLANDLDAVLRDHGTDSVHLVGSGLGAMVALHYARNSGRVRKLALLAGAATGDAYEPGPLFADPDDPDACRETLSSVFSAEFRAAQPDVLDGIAEWRTGEDADPESWEHQRAALDGFDAEPLYEIDNPTLVVVPDADELLDPAAGRRLAEGLPRGEAVEYPDAGHFVGIERSRPVNDALLGFFERED</sequence>
<organism evidence="2 3">
    <name type="scientific">Haloarchaeobius litoreus</name>
    <dbReference type="NCBI Taxonomy" id="755306"/>
    <lineage>
        <taxon>Archaea</taxon>
        <taxon>Methanobacteriati</taxon>
        <taxon>Methanobacteriota</taxon>
        <taxon>Stenosarchaea group</taxon>
        <taxon>Halobacteria</taxon>
        <taxon>Halobacteriales</taxon>
        <taxon>Halorubellaceae</taxon>
        <taxon>Haloarchaeobius</taxon>
    </lineage>
</organism>
<dbReference type="InterPro" id="IPR000073">
    <property type="entry name" value="AB_hydrolase_1"/>
</dbReference>
<keyword evidence="2" id="KW-0378">Hydrolase</keyword>
<name>A0ABD6DPJ7_9EURY</name>
<dbReference type="PANTHER" id="PTHR43433">
    <property type="entry name" value="HYDROLASE, ALPHA/BETA FOLD FAMILY PROTEIN"/>
    <property type="match status" value="1"/>
</dbReference>
<feature type="domain" description="AB hydrolase-1" evidence="1">
    <location>
        <begin position="24"/>
        <end position="246"/>
    </location>
</feature>
<dbReference type="Proteomes" id="UP001597034">
    <property type="component" value="Unassembled WGS sequence"/>
</dbReference>